<proteinExistence type="inferred from homology"/>
<dbReference type="NCBIfam" id="TIGR02493">
    <property type="entry name" value="PFLA"/>
    <property type="match status" value="1"/>
</dbReference>
<comment type="cofactor">
    <cofactor evidence="13">
        <name>[4Fe-4S] cluster</name>
        <dbReference type="ChEBI" id="CHEBI:49883"/>
    </cofactor>
    <text evidence="13">Binds 1 [4Fe-4S] cluster. The cluster is coordinated with 3 cysteines and an exchangeable S-adenosyl-L-methionine.</text>
</comment>
<dbReference type="GO" id="GO:0016829">
    <property type="term" value="F:lyase activity"/>
    <property type="evidence" value="ECO:0007669"/>
    <property type="project" value="UniProtKB-KW"/>
</dbReference>
<name>A0ABS5YFY1_9GAMM</name>
<dbReference type="InterPro" id="IPR034465">
    <property type="entry name" value="Pyruvate_for-lyase_activase"/>
</dbReference>
<evidence type="ECO:0000256" key="10">
    <source>
        <dbReference type="ARBA" id="ARBA00023004"/>
    </source>
</evidence>
<dbReference type="SFLD" id="SFLDG01118">
    <property type="entry name" value="activating_enzymes__group_2"/>
    <property type="match status" value="1"/>
</dbReference>
<comment type="catalytic activity">
    <reaction evidence="12 13">
        <text>glycyl-[formate C-acetyltransferase] + reduced [flavodoxin] + S-adenosyl-L-methionine = glycin-2-yl radical-[formate C-acetyltransferase] + semiquinone [flavodoxin] + 5'-deoxyadenosine + L-methionine + H(+)</text>
        <dbReference type="Rhea" id="RHEA:19225"/>
        <dbReference type="Rhea" id="RHEA-COMP:10622"/>
        <dbReference type="Rhea" id="RHEA-COMP:12190"/>
        <dbReference type="Rhea" id="RHEA-COMP:12191"/>
        <dbReference type="Rhea" id="RHEA-COMP:14480"/>
        <dbReference type="ChEBI" id="CHEBI:15378"/>
        <dbReference type="ChEBI" id="CHEBI:17319"/>
        <dbReference type="ChEBI" id="CHEBI:29947"/>
        <dbReference type="ChEBI" id="CHEBI:32722"/>
        <dbReference type="ChEBI" id="CHEBI:57618"/>
        <dbReference type="ChEBI" id="CHEBI:57844"/>
        <dbReference type="ChEBI" id="CHEBI:59789"/>
        <dbReference type="ChEBI" id="CHEBI:140311"/>
        <dbReference type="EC" id="1.97.1.4"/>
    </reaction>
</comment>
<comment type="function">
    <text evidence="13">Activation of pyruvate formate-lyase under anaerobic conditions by generation of an organic free radical, using S-adenosylmethionine and reduced flavodoxin as cosubstrates to produce 5'-deoxy-adenosine.</text>
</comment>
<keyword evidence="6" id="KW-0313">Glucose metabolism</keyword>
<evidence type="ECO:0000256" key="8">
    <source>
        <dbReference type="ARBA" id="ARBA00022723"/>
    </source>
</evidence>
<evidence type="ECO:0000256" key="3">
    <source>
        <dbReference type="ARBA" id="ARBA00009777"/>
    </source>
</evidence>
<evidence type="ECO:0000256" key="13">
    <source>
        <dbReference type="RuleBase" id="RU362053"/>
    </source>
</evidence>
<keyword evidence="7 13" id="KW-0949">S-adenosyl-L-methionine</keyword>
<evidence type="ECO:0000256" key="5">
    <source>
        <dbReference type="ARBA" id="ARBA00022490"/>
    </source>
</evidence>
<dbReference type="Gene3D" id="3.20.20.70">
    <property type="entry name" value="Aldolase class I"/>
    <property type="match status" value="1"/>
</dbReference>
<keyword evidence="4 13" id="KW-0004">4Fe-4S</keyword>
<dbReference type="InterPro" id="IPR007197">
    <property type="entry name" value="rSAM"/>
</dbReference>
<evidence type="ECO:0000313" key="16">
    <source>
        <dbReference type="Proteomes" id="UP000811282"/>
    </source>
</evidence>
<dbReference type="SFLD" id="SFLDG01066">
    <property type="entry name" value="organic_radical-activating_enz"/>
    <property type="match status" value="1"/>
</dbReference>
<comment type="similarity">
    <text evidence="3 13">Belongs to the organic radical-activating enzymes family.</text>
</comment>
<keyword evidence="15" id="KW-0670">Pyruvate</keyword>
<keyword evidence="11 13" id="KW-0411">Iron-sulfur</keyword>
<dbReference type="InterPro" id="IPR013785">
    <property type="entry name" value="Aldolase_TIM"/>
</dbReference>
<dbReference type="PANTHER" id="PTHR30352:SF5">
    <property type="entry name" value="PYRUVATE FORMATE-LYASE 1-ACTIVATING ENZYME"/>
    <property type="match status" value="1"/>
</dbReference>
<keyword evidence="8 13" id="KW-0479">Metal-binding</keyword>
<dbReference type="InterPro" id="IPR040074">
    <property type="entry name" value="BssD/PflA/YjjW"/>
</dbReference>
<dbReference type="EMBL" id="JAFJYC010000002">
    <property type="protein sequence ID" value="MBT9433334.1"/>
    <property type="molecule type" value="Genomic_DNA"/>
</dbReference>
<dbReference type="Pfam" id="PF04055">
    <property type="entry name" value="Radical_SAM"/>
    <property type="match status" value="1"/>
</dbReference>
<comment type="caution">
    <text evidence="15">The sequence shown here is derived from an EMBL/GenBank/DDBJ whole genome shotgun (WGS) entry which is preliminary data.</text>
</comment>
<dbReference type="SUPFAM" id="SSF102114">
    <property type="entry name" value="Radical SAM enzymes"/>
    <property type="match status" value="1"/>
</dbReference>
<keyword evidence="5 13" id="KW-0963">Cytoplasm</keyword>
<protein>
    <recommendedName>
        <fullName evidence="13">Pyruvate formate-lyase-activating enzyme</fullName>
        <ecNumber evidence="13">1.97.1.4</ecNumber>
    </recommendedName>
</protein>
<dbReference type="SFLD" id="SFLDF00278">
    <property type="entry name" value="pyruvate_formate-lyase_activas"/>
    <property type="match status" value="1"/>
</dbReference>
<evidence type="ECO:0000256" key="4">
    <source>
        <dbReference type="ARBA" id="ARBA00022485"/>
    </source>
</evidence>
<evidence type="ECO:0000256" key="7">
    <source>
        <dbReference type="ARBA" id="ARBA00022691"/>
    </source>
</evidence>
<dbReference type="InterPro" id="IPR058240">
    <property type="entry name" value="rSAM_sf"/>
</dbReference>
<evidence type="ECO:0000256" key="12">
    <source>
        <dbReference type="ARBA" id="ARBA00047533"/>
    </source>
</evidence>
<evidence type="ECO:0000259" key="14">
    <source>
        <dbReference type="PROSITE" id="PS51918"/>
    </source>
</evidence>
<dbReference type="RefSeq" id="WP_215671072.1">
    <property type="nucleotide sequence ID" value="NZ_JAFJYC010000002.1"/>
</dbReference>
<dbReference type="PROSITE" id="PS51918">
    <property type="entry name" value="RADICAL_SAM"/>
    <property type="match status" value="1"/>
</dbReference>
<accession>A0ABS5YFY1</accession>
<dbReference type="EC" id="1.97.1.4" evidence="13"/>
<evidence type="ECO:0000256" key="2">
    <source>
        <dbReference type="ARBA" id="ARBA00004496"/>
    </source>
</evidence>
<evidence type="ECO:0000313" key="15">
    <source>
        <dbReference type="EMBL" id="MBT9433334.1"/>
    </source>
</evidence>
<evidence type="ECO:0000256" key="1">
    <source>
        <dbReference type="ARBA" id="ARBA00002918"/>
    </source>
</evidence>
<dbReference type="CDD" id="cd01335">
    <property type="entry name" value="Radical_SAM"/>
    <property type="match status" value="1"/>
</dbReference>
<keyword evidence="6" id="KW-0119">Carbohydrate metabolism</keyword>
<evidence type="ECO:0000256" key="6">
    <source>
        <dbReference type="ARBA" id="ARBA00022526"/>
    </source>
</evidence>
<sequence>MSVIGRIHSFESCGTVDGPGIRFIIFFQGCLMRCLYCHNRDTWDTHGGREITVEEIMREVISYRHFMNASGGGEAILQAEFVRDWFRACHAEVINTCLDTNGFVRRYDPVIDELLEVTDLVMLDIKEMNDDIHQNLVGVYNHRTLDFARYLAKINKRTWLRYVVVPGWSDDDKSVHMLGEFTKHMSNIEKIELLPYHELGKHKWIAMGEEYRLEGVKPPTTERMDHIRDILAGYGHKVMY</sequence>
<keyword evidence="9 13" id="KW-0560">Oxidoreductase</keyword>
<keyword evidence="10 13" id="KW-0408">Iron</keyword>
<dbReference type="InterPro" id="IPR001989">
    <property type="entry name" value="Radical_activat_CS"/>
</dbReference>
<comment type="subcellular location">
    <subcellularLocation>
        <location evidence="2 13">Cytoplasm</location>
    </subcellularLocation>
</comment>
<dbReference type="GO" id="GO:0043365">
    <property type="term" value="F:[formate-C-acetyltransferase]-activating enzyme activity"/>
    <property type="evidence" value="ECO:0007669"/>
    <property type="project" value="UniProtKB-EC"/>
</dbReference>
<dbReference type="SFLD" id="SFLDS00029">
    <property type="entry name" value="Radical_SAM"/>
    <property type="match status" value="1"/>
</dbReference>
<organism evidence="15 16">
    <name type="scientific">Candidatus Sodalis endolongispinus</name>
    <dbReference type="NCBI Taxonomy" id="2812662"/>
    <lineage>
        <taxon>Bacteria</taxon>
        <taxon>Pseudomonadati</taxon>
        <taxon>Pseudomonadota</taxon>
        <taxon>Gammaproteobacteria</taxon>
        <taxon>Enterobacterales</taxon>
        <taxon>Bruguierivoracaceae</taxon>
        <taxon>Sodalis</taxon>
    </lineage>
</organism>
<reference evidence="15 16" key="1">
    <citation type="journal article" date="2021" name="Genome Biol. Evol.">
        <title>The evolution of interdependence in a four-way mealybug symbiosis.</title>
        <authorList>
            <person name="Garber A.I."/>
            <person name="Kupper M."/>
            <person name="Laetsch D.R."/>
            <person name="Weldon S.R."/>
            <person name="Ladinsky M.S."/>
            <person name="Bjorkman P.J."/>
            <person name="McCutcheon J.P."/>
        </authorList>
    </citation>
    <scope>NUCLEOTIDE SEQUENCE [LARGE SCALE GENOMIC DNA]</scope>
    <source>
        <strain evidence="15">SOD</strain>
    </source>
</reference>
<dbReference type="PROSITE" id="PS01087">
    <property type="entry name" value="RADICAL_ACTIVATING"/>
    <property type="match status" value="1"/>
</dbReference>
<evidence type="ECO:0000256" key="9">
    <source>
        <dbReference type="ARBA" id="ARBA00023002"/>
    </source>
</evidence>
<comment type="function">
    <text evidence="1">Activation of pyruvate formate-lyase 1 under anaerobic conditions by generation of an organic free radical, using S-adenosylmethionine and reduced flavodoxin as cosubstrates to produce 5'-deoxy-adenosine.</text>
</comment>
<dbReference type="InterPro" id="IPR034457">
    <property type="entry name" value="Organic_radical-activating"/>
</dbReference>
<keyword evidence="15" id="KW-0456">Lyase</keyword>
<dbReference type="NCBIfam" id="NF008356">
    <property type="entry name" value="PRK11145.1"/>
    <property type="match status" value="1"/>
</dbReference>
<dbReference type="Proteomes" id="UP000811282">
    <property type="component" value="Unassembled WGS sequence"/>
</dbReference>
<dbReference type="InterPro" id="IPR012838">
    <property type="entry name" value="PFL1_activating"/>
</dbReference>
<keyword evidence="16" id="KW-1185">Reference proteome</keyword>
<evidence type="ECO:0000256" key="11">
    <source>
        <dbReference type="ARBA" id="ARBA00023014"/>
    </source>
</evidence>
<dbReference type="PANTHER" id="PTHR30352">
    <property type="entry name" value="PYRUVATE FORMATE-LYASE-ACTIVATING ENZYME"/>
    <property type="match status" value="1"/>
</dbReference>
<gene>
    <name evidence="15" type="primary">pflA</name>
    <name evidence="15" type="ORF">JZM24_16685</name>
</gene>
<feature type="domain" description="Radical SAM core" evidence="14">
    <location>
        <begin position="16"/>
        <end position="237"/>
    </location>
</feature>